<feature type="region of interest" description="Disordered" evidence="1">
    <location>
        <begin position="248"/>
        <end position="279"/>
    </location>
</feature>
<dbReference type="InterPro" id="IPR036779">
    <property type="entry name" value="LysM_dom_sf"/>
</dbReference>
<organism evidence="3 4">
    <name type="scientific">Euroglyphus maynei</name>
    <name type="common">Mayne's house dust mite</name>
    <dbReference type="NCBI Taxonomy" id="6958"/>
    <lineage>
        <taxon>Eukaryota</taxon>
        <taxon>Metazoa</taxon>
        <taxon>Ecdysozoa</taxon>
        <taxon>Arthropoda</taxon>
        <taxon>Chelicerata</taxon>
        <taxon>Arachnida</taxon>
        <taxon>Acari</taxon>
        <taxon>Acariformes</taxon>
        <taxon>Sarcoptiformes</taxon>
        <taxon>Astigmata</taxon>
        <taxon>Psoroptidia</taxon>
        <taxon>Analgoidea</taxon>
        <taxon>Pyroglyphidae</taxon>
        <taxon>Pyroglyphinae</taxon>
        <taxon>Euroglyphus</taxon>
    </lineage>
</organism>
<feature type="domain" description="LysM" evidence="2">
    <location>
        <begin position="60"/>
        <end position="106"/>
    </location>
</feature>
<name>A0A1Y3ARM7_EURMA</name>
<feature type="compositionally biased region" description="Low complexity" evidence="1">
    <location>
        <begin position="119"/>
        <end position="130"/>
    </location>
</feature>
<reference evidence="3 4" key="1">
    <citation type="submission" date="2017-03" db="EMBL/GenBank/DDBJ databases">
        <title>Genome Survey of Euroglyphus maynei.</title>
        <authorList>
            <person name="Arlian L.G."/>
            <person name="Morgan M.S."/>
            <person name="Rider S.D."/>
        </authorList>
    </citation>
    <scope>NUCLEOTIDE SEQUENCE [LARGE SCALE GENOMIC DNA]</scope>
    <source>
        <strain evidence="3">Arlian Lab</strain>
        <tissue evidence="3">Whole body</tissue>
    </source>
</reference>
<dbReference type="Gene3D" id="3.10.350.10">
    <property type="entry name" value="LysM domain"/>
    <property type="match status" value="1"/>
</dbReference>
<proteinExistence type="predicted"/>
<evidence type="ECO:0000256" key="1">
    <source>
        <dbReference type="SAM" id="MobiDB-lite"/>
    </source>
</evidence>
<dbReference type="PROSITE" id="PS51782">
    <property type="entry name" value="LYSM"/>
    <property type="match status" value="1"/>
</dbReference>
<gene>
    <name evidence="3" type="ORF">BLA29_000204</name>
</gene>
<evidence type="ECO:0000313" key="4">
    <source>
        <dbReference type="Proteomes" id="UP000194236"/>
    </source>
</evidence>
<sequence>MTYPYSSNHHNHHHHTMTPFDIHNDLDDLSETEFLKNSIATHTKYGSTNCNFGQQNYRFITHYIEPTDTLQGLSLKYECKIENIKKFNKLYSDENNHLRSRFSILIPIETDTKIHFDSDLSSSQSSSSSLGPFNRISNNQPSHNNGHPLSSSSSPKFECRNSQSFDSVRTTNRDKKANKDLILTNKSISFSDKNHLNNGDESVADFLIRIDSSIARTKNQVENFSKRVSSDTSIENELNRMNSKKFNTPSRIPSSSATTFRVSTTKSNSNSNIFDQHQDNVPHVTTVNRNKKIKSSLKRLEKSQEEIFEL</sequence>
<dbReference type="OrthoDB" id="2107166at2759"/>
<dbReference type="InterPro" id="IPR045030">
    <property type="entry name" value="LYSM1-4"/>
</dbReference>
<dbReference type="PANTHER" id="PTHR20932:SF8">
    <property type="entry name" value="LD22649P"/>
    <property type="match status" value="1"/>
</dbReference>
<feature type="compositionally biased region" description="Polar residues" evidence="1">
    <location>
        <begin position="135"/>
        <end position="170"/>
    </location>
</feature>
<evidence type="ECO:0000259" key="2">
    <source>
        <dbReference type="PROSITE" id="PS51782"/>
    </source>
</evidence>
<dbReference type="InterPro" id="IPR018392">
    <property type="entry name" value="LysM"/>
</dbReference>
<feature type="compositionally biased region" description="Polar residues" evidence="1">
    <location>
        <begin position="248"/>
        <end position="275"/>
    </location>
</feature>
<dbReference type="PANTHER" id="PTHR20932">
    <property type="entry name" value="LYSM AND PUTATIVE PEPTIDOGLYCAN-BINDING DOMAIN-CONTAINING PROTEIN"/>
    <property type="match status" value="1"/>
</dbReference>
<feature type="region of interest" description="Disordered" evidence="1">
    <location>
        <begin position="119"/>
        <end position="173"/>
    </location>
</feature>
<comment type="caution">
    <text evidence="3">The sequence shown here is derived from an EMBL/GenBank/DDBJ whole genome shotgun (WGS) entry which is preliminary data.</text>
</comment>
<evidence type="ECO:0000313" key="3">
    <source>
        <dbReference type="EMBL" id="OTF70518.1"/>
    </source>
</evidence>
<accession>A0A1Y3ARM7</accession>
<dbReference type="Proteomes" id="UP000194236">
    <property type="component" value="Unassembled WGS sequence"/>
</dbReference>
<keyword evidence="4" id="KW-1185">Reference proteome</keyword>
<dbReference type="AlphaFoldDB" id="A0A1Y3ARM7"/>
<dbReference type="EMBL" id="MUJZ01065351">
    <property type="protein sequence ID" value="OTF70518.1"/>
    <property type="molecule type" value="Genomic_DNA"/>
</dbReference>
<protein>
    <recommendedName>
        <fullName evidence="2">LysM domain-containing protein</fullName>
    </recommendedName>
</protein>